<dbReference type="EMBL" id="AUZX01010499">
    <property type="protein sequence ID" value="EQD47498.1"/>
    <property type="molecule type" value="Genomic_DNA"/>
</dbReference>
<dbReference type="PANTHER" id="PTHR47197:SF3">
    <property type="entry name" value="DIHYDRO-HEME D1 DEHYDROGENASE"/>
    <property type="match status" value="1"/>
</dbReference>
<dbReference type="AlphaFoldDB" id="T0ZS57"/>
<gene>
    <name evidence="3" type="ORF">B1A_14308</name>
</gene>
<keyword evidence="1" id="KW-0732">Signal</keyword>
<sequence length="465" mass="48135">TRVGQIGVGSDPDAVAYAAGLGEWIVADAGSGTVSIVNATDNRSVANLTVGIYPDSIALIPGRALAIVANGYSDNLSLINLTDDRVVRTLPGGAFPADVAFDTETGQIVVADALSGELQAENLSGGNLTSVSVGRSADGLAIDAATGVWVSIDSESDRLAFVPAANRTMEETLEVGSDPTQVVFDPGTGSIYVVNLGAASLMVVVPQLYRVTARQLGLPAGTPWSVTLAGGPTFETATPTMEWNATNGSYAYTVGSSYPDRVDPAPGRFSVQGTPDSLTFLFRQPFNVSVSETGSPIGSAWWLNLSDGQSFESHHAALTFEEVNGSYRYLAACSTPNRAHVSGWLNLSGAPVTLRLEFRSLYPVTVVATGIAPGTGWTLTLSNGVSVVSAGASVSLPLVNGTYGFRASAPGEGRIPVVGQFSVAGAPLALSIAFRPFLSPVTFEETGLPNGTAWTIHFENGTLLT</sequence>
<reference evidence="3" key="1">
    <citation type="submission" date="2013-08" db="EMBL/GenBank/DDBJ databases">
        <authorList>
            <person name="Mendez C."/>
            <person name="Richter M."/>
            <person name="Ferrer M."/>
            <person name="Sanchez J."/>
        </authorList>
    </citation>
    <scope>NUCLEOTIDE SEQUENCE</scope>
</reference>
<dbReference type="SUPFAM" id="SSF51004">
    <property type="entry name" value="C-terminal (heme d1) domain of cytochrome cd1-nitrite reductase"/>
    <property type="match status" value="1"/>
</dbReference>
<feature type="non-terminal residue" evidence="3">
    <location>
        <position position="465"/>
    </location>
</feature>
<evidence type="ECO:0000313" key="3">
    <source>
        <dbReference type="EMBL" id="EQD47498.1"/>
    </source>
</evidence>
<protein>
    <submittedName>
        <fullName evidence="3">Surface layer protein</fullName>
    </submittedName>
</protein>
<evidence type="ECO:0000259" key="2">
    <source>
        <dbReference type="Pfam" id="PF21783"/>
    </source>
</evidence>
<accession>T0ZS57</accession>
<evidence type="ECO:0000256" key="1">
    <source>
        <dbReference type="ARBA" id="ARBA00022729"/>
    </source>
</evidence>
<dbReference type="Gene3D" id="2.130.10.10">
    <property type="entry name" value="YVTN repeat-like/Quinoprotein amine dehydrogenase"/>
    <property type="match status" value="1"/>
</dbReference>
<feature type="domain" description="YNCE-like beta-propeller" evidence="2">
    <location>
        <begin position="26"/>
        <end position="183"/>
    </location>
</feature>
<dbReference type="Pfam" id="PF21783">
    <property type="entry name" value="YNCE"/>
    <property type="match status" value="1"/>
</dbReference>
<organism evidence="3">
    <name type="scientific">mine drainage metagenome</name>
    <dbReference type="NCBI Taxonomy" id="410659"/>
    <lineage>
        <taxon>unclassified sequences</taxon>
        <taxon>metagenomes</taxon>
        <taxon>ecological metagenomes</taxon>
    </lineage>
</organism>
<reference evidence="3" key="2">
    <citation type="journal article" date="2014" name="ISME J.">
        <title>Microbial stratification in low pH oxic and suboxic macroscopic growths along an acid mine drainage.</title>
        <authorList>
            <person name="Mendez-Garcia C."/>
            <person name="Mesa V."/>
            <person name="Sprenger R.R."/>
            <person name="Richter M."/>
            <person name="Diez M.S."/>
            <person name="Solano J."/>
            <person name="Bargiela R."/>
            <person name="Golyshina O.V."/>
            <person name="Manteca A."/>
            <person name="Ramos J.L."/>
            <person name="Gallego J.R."/>
            <person name="Llorente I."/>
            <person name="Martins Dos Santos V.A."/>
            <person name="Jensen O.N."/>
            <person name="Pelaez A.I."/>
            <person name="Sanchez J."/>
            <person name="Ferrer M."/>
        </authorList>
    </citation>
    <scope>NUCLEOTIDE SEQUENCE</scope>
</reference>
<dbReference type="InterPro" id="IPR048433">
    <property type="entry name" value="YNCE-like_beta-prop"/>
</dbReference>
<feature type="non-terminal residue" evidence="3">
    <location>
        <position position="1"/>
    </location>
</feature>
<dbReference type="InterPro" id="IPR051200">
    <property type="entry name" value="Host-pathogen_enzymatic-act"/>
</dbReference>
<dbReference type="InterPro" id="IPR015943">
    <property type="entry name" value="WD40/YVTN_repeat-like_dom_sf"/>
</dbReference>
<dbReference type="PANTHER" id="PTHR47197">
    <property type="entry name" value="PROTEIN NIRF"/>
    <property type="match status" value="1"/>
</dbReference>
<comment type="caution">
    <text evidence="3">The sequence shown here is derived from an EMBL/GenBank/DDBJ whole genome shotgun (WGS) entry which is preliminary data.</text>
</comment>
<name>T0ZS57_9ZZZZ</name>
<dbReference type="InterPro" id="IPR011048">
    <property type="entry name" value="Haem_d1_sf"/>
</dbReference>
<proteinExistence type="predicted"/>